<keyword evidence="9" id="KW-0963">Cytoplasm</keyword>
<dbReference type="EC" id="3.6.5.4" evidence="9"/>
<dbReference type="GO" id="GO:0008312">
    <property type="term" value="F:7S RNA binding"/>
    <property type="evidence" value="ECO:0007669"/>
    <property type="project" value="InterPro"/>
</dbReference>
<keyword evidence="5 9" id="KW-0342">GTP-binding</keyword>
<evidence type="ECO:0000256" key="6">
    <source>
        <dbReference type="ARBA" id="ARBA00023135"/>
    </source>
</evidence>
<comment type="similarity">
    <text evidence="1 9">Belongs to the GTP-binding SRP family. SRP54 subfamily.</text>
</comment>
<feature type="binding site" evidence="9">
    <location>
        <begin position="247"/>
        <end position="250"/>
    </location>
    <ligand>
        <name>GTP</name>
        <dbReference type="ChEBI" id="CHEBI:37565"/>
    </ligand>
</feature>
<dbReference type="PATRIC" id="fig|411473.3.peg.1662"/>
<feature type="region of interest" description="Disordered" evidence="11">
    <location>
        <begin position="450"/>
        <end position="471"/>
    </location>
</feature>
<comment type="subcellular location">
    <subcellularLocation>
        <location evidence="9">Cytoplasm</location>
    </subcellularLocation>
    <text evidence="9">The SRP-RNC complex is targeted to the cytoplasmic membrane.</text>
</comment>
<keyword evidence="14" id="KW-1185">Reference proteome</keyword>
<comment type="caution">
    <text evidence="13">The sequence shown here is derived from an EMBL/GenBank/DDBJ whole genome shotgun (WGS) entry which is preliminary data.</text>
</comment>
<organism evidence="13 14">
    <name type="scientific">Ruminococcus callidus ATCC 27760</name>
    <dbReference type="NCBI Taxonomy" id="411473"/>
    <lineage>
        <taxon>Bacteria</taxon>
        <taxon>Bacillati</taxon>
        <taxon>Bacillota</taxon>
        <taxon>Clostridia</taxon>
        <taxon>Eubacteriales</taxon>
        <taxon>Oscillospiraceae</taxon>
        <taxon>Ruminococcus</taxon>
    </lineage>
</organism>
<evidence type="ECO:0000256" key="10">
    <source>
        <dbReference type="SAM" id="Coils"/>
    </source>
</evidence>
<dbReference type="InterPro" id="IPR003593">
    <property type="entry name" value="AAA+_ATPase"/>
</dbReference>
<keyword evidence="2 9" id="KW-0547">Nucleotide-binding</keyword>
<dbReference type="Gene3D" id="3.40.50.300">
    <property type="entry name" value="P-loop containing nucleotide triphosphate hydrolases"/>
    <property type="match status" value="1"/>
</dbReference>
<keyword evidence="6 9" id="KW-0733">Signal recognition particle</keyword>
<dbReference type="InterPro" id="IPR022941">
    <property type="entry name" value="SRP54"/>
</dbReference>
<dbReference type="Gene3D" id="1.10.260.30">
    <property type="entry name" value="Signal recognition particle, SRP54 subunit, M-domain"/>
    <property type="match status" value="1"/>
</dbReference>
<dbReference type="Pfam" id="PF00448">
    <property type="entry name" value="SRP54"/>
    <property type="match status" value="1"/>
</dbReference>
<keyword evidence="3 9" id="KW-0378">Hydrolase</keyword>
<dbReference type="GO" id="GO:0048500">
    <property type="term" value="C:signal recognition particle"/>
    <property type="evidence" value="ECO:0007669"/>
    <property type="project" value="UniProtKB-UniRule"/>
</dbReference>
<evidence type="ECO:0000313" key="13">
    <source>
        <dbReference type="EMBL" id="ERJ94631.1"/>
    </source>
</evidence>
<dbReference type="Gene3D" id="1.20.120.140">
    <property type="entry name" value="Signal recognition particle SRP54, nucleotide-binding domain"/>
    <property type="match status" value="1"/>
</dbReference>
<comment type="domain">
    <text evidence="9">Composed of three domains: the N-terminal N domain, which is responsible for interactions with the ribosome, the central G domain, which binds GTP, and the C-terminal M domain, which binds the RNA and the signal sequence of the RNC.</text>
</comment>
<dbReference type="PROSITE" id="PS00300">
    <property type="entry name" value="SRP54"/>
    <property type="match status" value="1"/>
</dbReference>
<dbReference type="PANTHER" id="PTHR11564">
    <property type="entry name" value="SIGNAL RECOGNITION PARTICLE 54K PROTEIN SRP54"/>
    <property type="match status" value="1"/>
</dbReference>
<dbReference type="InterPro" id="IPR042101">
    <property type="entry name" value="SRP54_N_sf"/>
</dbReference>
<dbReference type="HAMAP" id="MF_00306">
    <property type="entry name" value="SRP54"/>
    <property type="match status" value="1"/>
</dbReference>
<sequence>MAFEGLSGKLNQVFKKLKSHGKLTESDVKEAMREVRMALLEADVSYKVVKDFVKKVSERAVGEEVLSSLTPAQQVIKIVNEELCNLMGNENARIQFPSKPPCVIMMCGLQGSGKTTHSAKLAKMLKKEGHYPLLVACDIYRPAAINQLQVVGERAGVKVFEMGQIDPRIIAKEALRFAKDHGNDVVILDTAGRLHIDTELMDELKDLKELTNPNEIMLVVDAMTGQDAVNVAKAFDDALGIDSVLMSKLDSDTRGGAALSVLAVTGKPIKYVGMGEKLDEFEQFHPQRMASRILGMGDMLTLIEKAENTISQKDAEKMAKKLEENRFDMDDLLEQLRQIQKMGSLKSIIGMLPGVGSKLKDADIDDRQFVRIEAMITSMTKAERAKPSIINPSRKRRIAAGSGTKVEDVNRLLKQFDQMQKMMKQLGGKAGKGGKMNRRAMKRLANMNPEQLQSLQGGIPGVPPGLMPPKK</sequence>
<dbReference type="GO" id="GO:0005525">
    <property type="term" value="F:GTP binding"/>
    <property type="evidence" value="ECO:0007669"/>
    <property type="project" value="UniProtKB-UniRule"/>
</dbReference>
<keyword evidence="7 9" id="KW-0687">Ribonucleoprotein</keyword>
<dbReference type="InterPro" id="IPR004780">
    <property type="entry name" value="SRP"/>
</dbReference>
<evidence type="ECO:0000256" key="5">
    <source>
        <dbReference type="ARBA" id="ARBA00023134"/>
    </source>
</evidence>
<evidence type="ECO:0000256" key="2">
    <source>
        <dbReference type="ARBA" id="ARBA00022741"/>
    </source>
</evidence>
<dbReference type="SMART" id="SM00962">
    <property type="entry name" value="SRP54"/>
    <property type="match status" value="1"/>
</dbReference>
<feature type="domain" description="SRP54-type proteins GTP-binding" evidence="12">
    <location>
        <begin position="268"/>
        <end position="281"/>
    </location>
</feature>
<comment type="catalytic activity">
    <reaction evidence="8 9">
        <text>GTP + H2O = GDP + phosphate + H(+)</text>
        <dbReference type="Rhea" id="RHEA:19669"/>
        <dbReference type="ChEBI" id="CHEBI:15377"/>
        <dbReference type="ChEBI" id="CHEBI:15378"/>
        <dbReference type="ChEBI" id="CHEBI:37565"/>
        <dbReference type="ChEBI" id="CHEBI:43474"/>
        <dbReference type="ChEBI" id="CHEBI:58189"/>
        <dbReference type="EC" id="3.6.5.4"/>
    </reaction>
</comment>
<dbReference type="InterPro" id="IPR027417">
    <property type="entry name" value="P-loop_NTPase"/>
</dbReference>
<dbReference type="InterPro" id="IPR004125">
    <property type="entry name" value="Signal_recog_particle_SRP54_M"/>
</dbReference>
<dbReference type="OrthoDB" id="9804720at2"/>
<feature type="compositionally biased region" description="Pro residues" evidence="11">
    <location>
        <begin position="461"/>
        <end position="471"/>
    </location>
</feature>
<dbReference type="CDD" id="cd18539">
    <property type="entry name" value="SRP_G"/>
    <property type="match status" value="1"/>
</dbReference>
<name>U2K811_9FIRM</name>
<accession>U2K811</accession>
<reference evidence="13 14" key="1">
    <citation type="submission" date="2013-07" db="EMBL/GenBank/DDBJ databases">
        <authorList>
            <person name="Weinstock G."/>
            <person name="Sodergren E."/>
            <person name="Wylie T."/>
            <person name="Fulton L."/>
            <person name="Fulton R."/>
            <person name="Fronick C."/>
            <person name="O'Laughlin M."/>
            <person name="Godfrey J."/>
            <person name="Miner T."/>
            <person name="Herter B."/>
            <person name="Appelbaum E."/>
            <person name="Cordes M."/>
            <person name="Lek S."/>
            <person name="Wollam A."/>
            <person name="Pepin K.H."/>
            <person name="Palsikar V.B."/>
            <person name="Mitreva M."/>
            <person name="Wilson R.K."/>
        </authorList>
    </citation>
    <scope>NUCLEOTIDE SEQUENCE [LARGE SCALE GENOMIC DNA]</scope>
    <source>
        <strain evidence="13 14">ATCC 27760</strain>
    </source>
</reference>
<evidence type="ECO:0000256" key="9">
    <source>
        <dbReference type="HAMAP-Rule" id="MF_00306"/>
    </source>
</evidence>
<feature type="binding site" evidence="9">
    <location>
        <begin position="108"/>
        <end position="115"/>
    </location>
    <ligand>
        <name>GTP</name>
        <dbReference type="ChEBI" id="CHEBI:37565"/>
    </ligand>
</feature>
<keyword evidence="10" id="KW-0175">Coiled coil</keyword>
<dbReference type="AlphaFoldDB" id="U2K811"/>
<dbReference type="SUPFAM" id="SSF47446">
    <property type="entry name" value="Signal peptide-binding domain"/>
    <property type="match status" value="1"/>
</dbReference>
<feature type="coiled-coil region" evidence="10">
    <location>
        <begin position="303"/>
        <end position="342"/>
    </location>
</feature>
<dbReference type="GO" id="GO:0006614">
    <property type="term" value="P:SRP-dependent cotranslational protein targeting to membrane"/>
    <property type="evidence" value="ECO:0007669"/>
    <property type="project" value="InterPro"/>
</dbReference>
<dbReference type="SMART" id="SM00963">
    <property type="entry name" value="SRP54_N"/>
    <property type="match status" value="1"/>
</dbReference>
<dbReference type="NCBIfam" id="TIGR00959">
    <property type="entry name" value="ffh"/>
    <property type="match status" value="1"/>
</dbReference>
<evidence type="ECO:0000256" key="1">
    <source>
        <dbReference type="ARBA" id="ARBA00005450"/>
    </source>
</evidence>
<evidence type="ECO:0000259" key="12">
    <source>
        <dbReference type="PROSITE" id="PS00300"/>
    </source>
</evidence>
<dbReference type="EMBL" id="AWVF01000249">
    <property type="protein sequence ID" value="ERJ94631.1"/>
    <property type="molecule type" value="Genomic_DNA"/>
</dbReference>
<dbReference type="Proteomes" id="UP000016662">
    <property type="component" value="Unassembled WGS sequence"/>
</dbReference>
<dbReference type="SUPFAM" id="SSF52540">
    <property type="entry name" value="P-loop containing nucleoside triphosphate hydrolases"/>
    <property type="match status" value="1"/>
</dbReference>
<comment type="function">
    <text evidence="9">Involved in targeting and insertion of nascent membrane proteins into the cytoplasmic membrane. Binds to the hydrophobic signal sequence of the ribosome-nascent chain (RNC) as it emerges from the ribosomes. The SRP-RNC complex is then targeted to the cytoplasmic membrane where it interacts with the SRP receptor FtsY.</text>
</comment>
<dbReference type="eggNOG" id="COG0541">
    <property type="taxonomic scope" value="Bacteria"/>
</dbReference>
<dbReference type="InterPro" id="IPR036891">
    <property type="entry name" value="Signal_recog_part_SRP54_M_sf"/>
</dbReference>
<keyword evidence="4 9" id="KW-0694">RNA-binding</keyword>
<evidence type="ECO:0000256" key="3">
    <source>
        <dbReference type="ARBA" id="ARBA00022801"/>
    </source>
</evidence>
<protein>
    <recommendedName>
        <fullName evidence="9">Signal recognition particle protein</fullName>
        <ecNumber evidence="9">3.6.5.4</ecNumber>
    </recommendedName>
    <alternativeName>
        <fullName evidence="9">Fifty-four homolog</fullName>
    </alternativeName>
</protein>
<dbReference type="STRING" id="411473.RUMCAL_02015"/>
<evidence type="ECO:0000256" key="7">
    <source>
        <dbReference type="ARBA" id="ARBA00023274"/>
    </source>
</evidence>
<gene>
    <name evidence="9" type="primary">ffh</name>
    <name evidence="13" type="ORF">RUMCAL_02015</name>
</gene>
<dbReference type="PANTHER" id="PTHR11564:SF5">
    <property type="entry name" value="SIGNAL RECOGNITION PARTICLE SUBUNIT SRP54"/>
    <property type="match status" value="1"/>
</dbReference>
<feature type="binding site" evidence="9">
    <location>
        <begin position="189"/>
        <end position="193"/>
    </location>
    <ligand>
        <name>GTP</name>
        <dbReference type="ChEBI" id="CHEBI:37565"/>
    </ligand>
</feature>
<evidence type="ECO:0000256" key="8">
    <source>
        <dbReference type="ARBA" id="ARBA00048027"/>
    </source>
</evidence>
<dbReference type="Pfam" id="PF02881">
    <property type="entry name" value="SRP54_N"/>
    <property type="match status" value="1"/>
</dbReference>
<dbReference type="Pfam" id="PF02978">
    <property type="entry name" value="SRP_SPB"/>
    <property type="match status" value="1"/>
</dbReference>
<dbReference type="HOGENOM" id="CLU_009301_6_0_9"/>
<dbReference type="InterPro" id="IPR013822">
    <property type="entry name" value="Signal_recog_particl_SRP54_hlx"/>
</dbReference>
<dbReference type="SMART" id="SM00382">
    <property type="entry name" value="AAA"/>
    <property type="match status" value="1"/>
</dbReference>
<comment type="subunit">
    <text evidence="9">Part of the signal recognition particle protein translocation system, which is composed of SRP and FtsY.</text>
</comment>
<proteinExistence type="inferred from homology"/>
<dbReference type="GO" id="GO:0003924">
    <property type="term" value="F:GTPase activity"/>
    <property type="evidence" value="ECO:0007669"/>
    <property type="project" value="UniProtKB-UniRule"/>
</dbReference>
<dbReference type="InterPro" id="IPR000897">
    <property type="entry name" value="SRP54_GTPase_dom"/>
</dbReference>
<evidence type="ECO:0000313" key="14">
    <source>
        <dbReference type="Proteomes" id="UP000016662"/>
    </source>
</evidence>
<evidence type="ECO:0000256" key="11">
    <source>
        <dbReference type="SAM" id="MobiDB-lite"/>
    </source>
</evidence>
<evidence type="ECO:0000256" key="4">
    <source>
        <dbReference type="ARBA" id="ARBA00022884"/>
    </source>
</evidence>
<dbReference type="RefSeq" id="WP_021683528.1">
    <property type="nucleotide sequence ID" value="NZ_KI260490.1"/>
</dbReference>